<evidence type="ECO:0000313" key="3">
    <source>
        <dbReference type="EMBL" id="MBB1246864.1"/>
    </source>
</evidence>
<organism evidence="3 4">
    <name type="scientific">Streptomyces durbertensis</name>
    <dbReference type="NCBI Taxonomy" id="2448886"/>
    <lineage>
        <taxon>Bacteria</taxon>
        <taxon>Bacillati</taxon>
        <taxon>Actinomycetota</taxon>
        <taxon>Actinomycetes</taxon>
        <taxon>Kitasatosporales</taxon>
        <taxon>Streptomycetaceae</taxon>
        <taxon>Streptomyces</taxon>
    </lineage>
</organism>
<proteinExistence type="predicted"/>
<keyword evidence="2" id="KW-0732">Signal</keyword>
<evidence type="ECO:0000313" key="4">
    <source>
        <dbReference type="Proteomes" id="UP000766698"/>
    </source>
</evidence>
<feature type="chain" id="PRO_5047287440" evidence="2">
    <location>
        <begin position="27"/>
        <end position="70"/>
    </location>
</feature>
<gene>
    <name evidence="3" type="ORF">GL263_25415</name>
</gene>
<accession>A0ABR6END6</accession>
<dbReference type="Proteomes" id="UP000766698">
    <property type="component" value="Unassembled WGS sequence"/>
</dbReference>
<protein>
    <submittedName>
        <fullName evidence="3">Uncharacterized protein</fullName>
    </submittedName>
</protein>
<comment type="caution">
    <text evidence="3">The sequence shown here is derived from an EMBL/GenBank/DDBJ whole genome shotgun (WGS) entry which is preliminary data.</text>
</comment>
<feature type="signal peptide" evidence="2">
    <location>
        <begin position="1"/>
        <end position="26"/>
    </location>
</feature>
<sequence length="70" mass="7350">MKKPKARGTRLAGVAALAALGTSVVCQPPAPEPSFEPSLSAHGLTIDWPAPAPDEWSPDRHHTASGIDWP</sequence>
<name>A0ABR6END6_9ACTN</name>
<evidence type="ECO:0000256" key="2">
    <source>
        <dbReference type="SAM" id="SignalP"/>
    </source>
</evidence>
<feature type="region of interest" description="Disordered" evidence="1">
    <location>
        <begin position="31"/>
        <end position="70"/>
    </location>
</feature>
<reference evidence="4" key="1">
    <citation type="journal article" date="2020" name="Syst. Appl. Microbiol.">
        <title>Streptomyces alkaliterrae sp. nov., isolated from an alkaline soil, and emended descriptions of Streptomyces alkaliphilus, Streptomyces calidiresistens and Streptomyces durbertensis.</title>
        <authorList>
            <person name="Swiecimska M."/>
            <person name="Golinska P."/>
            <person name="Nouioui I."/>
            <person name="Wypij M."/>
            <person name="Rai M."/>
            <person name="Sangal V."/>
            <person name="Goodfellow M."/>
        </authorList>
    </citation>
    <scope>NUCLEOTIDE SEQUENCE [LARGE SCALE GENOMIC DNA]</scope>
    <source>
        <strain evidence="4">DSM 104538</strain>
    </source>
</reference>
<dbReference type="EMBL" id="WMLF01000643">
    <property type="protein sequence ID" value="MBB1246864.1"/>
    <property type="molecule type" value="Genomic_DNA"/>
</dbReference>
<dbReference type="RefSeq" id="WP_182858087.1">
    <property type="nucleotide sequence ID" value="NZ_WMLF01000643.1"/>
</dbReference>
<evidence type="ECO:0000256" key="1">
    <source>
        <dbReference type="SAM" id="MobiDB-lite"/>
    </source>
</evidence>
<keyword evidence="4" id="KW-1185">Reference proteome</keyword>